<organism evidence="2 3">
    <name type="scientific">Synaphobranchus kaupii</name>
    <name type="common">Kaup's arrowtooth eel</name>
    <dbReference type="NCBI Taxonomy" id="118154"/>
    <lineage>
        <taxon>Eukaryota</taxon>
        <taxon>Metazoa</taxon>
        <taxon>Chordata</taxon>
        <taxon>Craniata</taxon>
        <taxon>Vertebrata</taxon>
        <taxon>Euteleostomi</taxon>
        <taxon>Actinopterygii</taxon>
        <taxon>Neopterygii</taxon>
        <taxon>Teleostei</taxon>
        <taxon>Anguilliformes</taxon>
        <taxon>Synaphobranchidae</taxon>
        <taxon>Synaphobranchus</taxon>
    </lineage>
</organism>
<comment type="caution">
    <text evidence="2">The sequence shown here is derived from an EMBL/GenBank/DDBJ whole genome shotgun (WGS) entry which is preliminary data.</text>
</comment>
<dbReference type="Proteomes" id="UP001152622">
    <property type="component" value="Chromosome 10"/>
</dbReference>
<sequence>MSLCADLGEETSSDHEALNKAAEPEHGLHAPPLTQTCASVHNAPWDWSSRRLFRCYPASRFFELFPDCTFTGARSRLPS</sequence>
<evidence type="ECO:0000313" key="2">
    <source>
        <dbReference type="EMBL" id="KAJ8348702.1"/>
    </source>
</evidence>
<gene>
    <name evidence="2" type="ORF">SKAU_G00272910</name>
</gene>
<evidence type="ECO:0000256" key="1">
    <source>
        <dbReference type="SAM" id="MobiDB-lite"/>
    </source>
</evidence>
<proteinExistence type="predicted"/>
<dbReference type="EMBL" id="JAINUF010000010">
    <property type="protein sequence ID" value="KAJ8348702.1"/>
    <property type="molecule type" value="Genomic_DNA"/>
</dbReference>
<dbReference type="AlphaFoldDB" id="A0A9Q1F0M5"/>
<evidence type="ECO:0000313" key="3">
    <source>
        <dbReference type="Proteomes" id="UP001152622"/>
    </source>
</evidence>
<feature type="compositionally biased region" description="Basic and acidic residues" evidence="1">
    <location>
        <begin position="12"/>
        <end position="28"/>
    </location>
</feature>
<name>A0A9Q1F0M5_SYNKA</name>
<protein>
    <submittedName>
        <fullName evidence="2">Uncharacterized protein</fullName>
    </submittedName>
</protein>
<keyword evidence="3" id="KW-1185">Reference proteome</keyword>
<feature type="region of interest" description="Disordered" evidence="1">
    <location>
        <begin position="1"/>
        <end position="30"/>
    </location>
</feature>
<reference evidence="2" key="1">
    <citation type="journal article" date="2023" name="Science">
        <title>Genome structures resolve the early diversification of teleost fishes.</title>
        <authorList>
            <person name="Parey E."/>
            <person name="Louis A."/>
            <person name="Montfort J."/>
            <person name="Bouchez O."/>
            <person name="Roques C."/>
            <person name="Iampietro C."/>
            <person name="Lluch J."/>
            <person name="Castinel A."/>
            <person name="Donnadieu C."/>
            <person name="Desvignes T."/>
            <person name="Floi Bucao C."/>
            <person name="Jouanno E."/>
            <person name="Wen M."/>
            <person name="Mejri S."/>
            <person name="Dirks R."/>
            <person name="Jansen H."/>
            <person name="Henkel C."/>
            <person name="Chen W.J."/>
            <person name="Zahm M."/>
            <person name="Cabau C."/>
            <person name="Klopp C."/>
            <person name="Thompson A.W."/>
            <person name="Robinson-Rechavi M."/>
            <person name="Braasch I."/>
            <person name="Lecointre G."/>
            <person name="Bobe J."/>
            <person name="Postlethwait J.H."/>
            <person name="Berthelot C."/>
            <person name="Roest Crollius H."/>
            <person name="Guiguen Y."/>
        </authorList>
    </citation>
    <scope>NUCLEOTIDE SEQUENCE</scope>
    <source>
        <strain evidence="2">WJC10195</strain>
    </source>
</reference>
<accession>A0A9Q1F0M5</accession>